<evidence type="ECO:0000256" key="1">
    <source>
        <dbReference type="ARBA" id="ARBA00004477"/>
    </source>
</evidence>
<dbReference type="PANTHER" id="PTHR22760">
    <property type="entry name" value="GLYCOSYLTRANSFERASE"/>
    <property type="match status" value="1"/>
</dbReference>
<feature type="transmembrane region" description="Helical" evidence="8">
    <location>
        <begin position="149"/>
        <end position="173"/>
    </location>
</feature>
<dbReference type="WBParaSite" id="SPAL_0000879500.1">
    <property type="protein sequence ID" value="SPAL_0000879500.1"/>
    <property type="gene ID" value="SPAL_0000879500"/>
</dbReference>
<dbReference type="GO" id="GO:0006506">
    <property type="term" value="P:GPI anchor biosynthetic process"/>
    <property type="evidence" value="ECO:0007669"/>
    <property type="project" value="TreeGrafter"/>
</dbReference>
<evidence type="ECO:0000256" key="3">
    <source>
        <dbReference type="ARBA" id="ARBA00022679"/>
    </source>
</evidence>
<evidence type="ECO:0000256" key="4">
    <source>
        <dbReference type="ARBA" id="ARBA00022692"/>
    </source>
</evidence>
<evidence type="ECO:0000256" key="7">
    <source>
        <dbReference type="ARBA" id="ARBA00023136"/>
    </source>
</evidence>
<name>A0A0N5BSF2_STREA</name>
<evidence type="ECO:0000256" key="6">
    <source>
        <dbReference type="ARBA" id="ARBA00022989"/>
    </source>
</evidence>
<feature type="transmembrane region" description="Helical" evidence="8">
    <location>
        <begin position="101"/>
        <end position="120"/>
    </location>
</feature>
<dbReference type="Pfam" id="PF03901">
    <property type="entry name" value="Glyco_transf_22"/>
    <property type="match status" value="1"/>
</dbReference>
<dbReference type="GO" id="GO:0000026">
    <property type="term" value="F:alpha-1,2-mannosyltransferase activity"/>
    <property type="evidence" value="ECO:0007669"/>
    <property type="project" value="TreeGrafter"/>
</dbReference>
<accession>A0A0N5BSF2</accession>
<keyword evidence="6 8" id="KW-1133">Transmembrane helix</keyword>
<keyword evidence="3" id="KW-0808">Transferase</keyword>
<comment type="similarity">
    <text evidence="8">Belongs to the glycosyltransferase 22 family.</text>
</comment>
<comment type="subcellular location">
    <subcellularLocation>
        <location evidence="1 8">Endoplasmic reticulum membrane</location>
        <topology evidence="1 8">Multi-pass membrane protein</topology>
    </subcellularLocation>
</comment>
<proteinExistence type="inferred from homology"/>
<protein>
    <recommendedName>
        <fullName evidence="8">Mannosyltransferase</fullName>
        <ecNumber evidence="8">2.4.1.-</ecNumber>
    </recommendedName>
</protein>
<keyword evidence="4 8" id="KW-0812">Transmembrane</keyword>
<sequence length="390" mass="45735">MFKDHKVAQLGLFLQLTSWFLFYCSPRTLSNCIETTLFLIALRWYPFHEVEWNKNKGSWKYIVIGMISIIIRPTAILLWIPLGSIHLWRTNKRLSLIFKNVLPSTIFVFLMSVILDFWFYEKIISSLYNFAMFNVFTGGSAFFGTNPWYYYLVDGLPAVLTITLPFVVGYFFVRSSNASNDLIYAGIFYVFFHSLLPHKEHRFLLPIIPIANIYGGYYLRSLITKRQMKLFLTLISITCLINISCAFFFSTIHQSGPLKMVEALRSKINDSDSVNVLYLTSCYNIPQYVYFHDKPDVSIRALDCSPNLEMKENYIPESDEFNSNPLLWATKHDDLINDANYIVIYQHNFELIKDILLKHFLICHKQYHGPILANEHEDHYLYLLCKHQHN</sequence>
<evidence type="ECO:0000256" key="8">
    <source>
        <dbReference type="RuleBase" id="RU363075"/>
    </source>
</evidence>
<keyword evidence="7 8" id="KW-0472">Membrane</keyword>
<dbReference type="PANTHER" id="PTHR22760:SF4">
    <property type="entry name" value="GPI MANNOSYLTRANSFERASE 3"/>
    <property type="match status" value="1"/>
</dbReference>
<keyword evidence="5 8" id="KW-0256">Endoplasmic reticulum</keyword>
<dbReference type="EC" id="2.4.1.-" evidence="8"/>
<feature type="transmembrane region" description="Helical" evidence="8">
    <location>
        <begin position="127"/>
        <end position="143"/>
    </location>
</feature>
<reference evidence="10" key="1">
    <citation type="submission" date="2017-02" db="UniProtKB">
        <authorList>
            <consortium name="WormBaseParasite"/>
        </authorList>
    </citation>
    <scope>IDENTIFICATION</scope>
</reference>
<feature type="transmembrane region" description="Helical" evidence="8">
    <location>
        <begin position="61"/>
        <end position="81"/>
    </location>
</feature>
<keyword evidence="2 8" id="KW-0328">Glycosyltransferase</keyword>
<dbReference type="GO" id="GO:0005789">
    <property type="term" value="C:endoplasmic reticulum membrane"/>
    <property type="evidence" value="ECO:0007669"/>
    <property type="project" value="UniProtKB-SubCell"/>
</dbReference>
<evidence type="ECO:0000256" key="5">
    <source>
        <dbReference type="ARBA" id="ARBA00022824"/>
    </source>
</evidence>
<feature type="transmembrane region" description="Helical" evidence="8">
    <location>
        <begin position="203"/>
        <end position="219"/>
    </location>
</feature>
<evidence type="ECO:0000256" key="2">
    <source>
        <dbReference type="ARBA" id="ARBA00022676"/>
    </source>
</evidence>
<dbReference type="AlphaFoldDB" id="A0A0N5BSF2"/>
<organism evidence="9 10">
    <name type="scientific">Strongyloides papillosus</name>
    <name type="common">Intestinal threadworm</name>
    <dbReference type="NCBI Taxonomy" id="174720"/>
    <lineage>
        <taxon>Eukaryota</taxon>
        <taxon>Metazoa</taxon>
        <taxon>Ecdysozoa</taxon>
        <taxon>Nematoda</taxon>
        <taxon>Chromadorea</taxon>
        <taxon>Rhabditida</taxon>
        <taxon>Tylenchina</taxon>
        <taxon>Panagrolaimomorpha</taxon>
        <taxon>Strongyloidoidea</taxon>
        <taxon>Strongyloididae</taxon>
        <taxon>Strongyloides</taxon>
    </lineage>
</organism>
<dbReference type="Proteomes" id="UP000046392">
    <property type="component" value="Unplaced"/>
</dbReference>
<dbReference type="STRING" id="174720.A0A0N5BSF2"/>
<keyword evidence="9" id="KW-1185">Reference proteome</keyword>
<evidence type="ECO:0000313" key="10">
    <source>
        <dbReference type="WBParaSite" id="SPAL_0000879500.1"/>
    </source>
</evidence>
<evidence type="ECO:0000313" key="9">
    <source>
        <dbReference type="Proteomes" id="UP000046392"/>
    </source>
</evidence>
<dbReference type="InterPro" id="IPR005599">
    <property type="entry name" value="GPI_mannosylTrfase"/>
</dbReference>
<feature type="transmembrane region" description="Helical" evidence="8">
    <location>
        <begin position="231"/>
        <end position="252"/>
    </location>
</feature>